<feature type="transmembrane region" description="Helical" evidence="7">
    <location>
        <begin position="246"/>
        <end position="266"/>
    </location>
</feature>
<comment type="similarity">
    <text evidence="2">Belongs to the major facilitator superfamily. Folate-biopterin transporter (TC 2.A.71) family.</text>
</comment>
<comment type="subcellular location">
    <subcellularLocation>
        <location evidence="1">Membrane</location>
        <topology evidence="1">Multi-pass membrane protein</topology>
    </subcellularLocation>
</comment>
<dbReference type="PANTHER" id="PTHR31585:SF0">
    <property type="entry name" value="FOLATE-BIOPTERIN TRANSPORTER 1, CHLOROPLASTIC"/>
    <property type="match status" value="1"/>
</dbReference>
<evidence type="ECO:0000256" key="6">
    <source>
        <dbReference type="ARBA" id="ARBA00023136"/>
    </source>
</evidence>
<reference evidence="8" key="1">
    <citation type="submission" date="2022-10" db="EMBL/GenBank/DDBJ databases">
        <title>Adaptive evolution leads to modifications in subtelomeric GC content in a zoonotic Cryptosporidium species.</title>
        <authorList>
            <person name="Li J."/>
            <person name="Feng Y."/>
            <person name="Xiao L."/>
        </authorList>
    </citation>
    <scope>NUCLEOTIDE SEQUENCE</scope>
    <source>
        <strain evidence="8">25894</strain>
    </source>
</reference>
<dbReference type="InterPro" id="IPR036259">
    <property type="entry name" value="MFS_trans_sf"/>
</dbReference>
<name>A0ABQ8P7W5_9CRYT</name>
<feature type="transmembrane region" description="Helical" evidence="7">
    <location>
        <begin position="38"/>
        <end position="61"/>
    </location>
</feature>
<organism evidence="8 9">
    <name type="scientific">Cryptosporidium canis</name>
    <dbReference type="NCBI Taxonomy" id="195482"/>
    <lineage>
        <taxon>Eukaryota</taxon>
        <taxon>Sar</taxon>
        <taxon>Alveolata</taxon>
        <taxon>Apicomplexa</taxon>
        <taxon>Conoidasida</taxon>
        <taxon>Coccidia</taxon>
        <taxon>Eucoccidiorida</taxon>
        <taxon>Eimeriorina</taxon>
        <taxon>Cryptosporidiidae</taxon>
        <taxon>Cryptosporidium</taxon>
    </lineage>
</organism>
<evidence type="ECO:0000256" key="4">
    <source>
        <dbReference type="ARBA" id="ARBA00022692"/>
    </source>
</evidence>
<feature type="transmembrane region" description="Helical" evidence="7">
    <location>
        <begin position="73"/>
        <end position="91"/>
    </location>
</feature>
<evidence type="ECO:0000256" key="2">
    <source>
        <dbReference type="ARBA" id="ARBA00007015"/>
    </source>
</evidence>
<dbReference type="Proteomes" id="UP001071777">
    <property type="component" value="Unassembled WGS sequence"/>
</dbReference>
<gene>
    <name evidence="8" type="ORF">OJ252_1528</name>
</gene>
<evidence type="ECO:0000313" key="9">
    <source>
        <dbReference type="Proteomes" id="UP001071777"/>
    </source>
</evidence>
<feature type="transmembrane region" description="Helical" evidence="7">
    <location>
        <begin position="344"/>
        <end position="364"/>
    </location>
</feature>
<evidence type="ECO:0000256" key="3">
    <source>
        <dbReference type="ARBA" id="ARBA00022448"/>
    </source>
</evidence>
<dbReference type="InterPro" id="IPR039309">
    <property type="entry name" value="BT1"/>
</dbReference>
<keyword evidence="9" id="KW-1185">Reference proteome</keyword>
<evidence type="ECO:0000256" key="1">
    <source>
        <dbReference type="ARBA" id="ARBA00004141"/>
    </source>
</evidence>
<dbReference type="SUPFAM" id="SSF103473">
    <property type="entry name" value="MFS general substrate transporter"/>
    <property type="match status" value="1"/>
</dbReference>
<proteinExistence type="inferred from homology"/>
<evidence type="ECO:0000313" key="8">
    <source>
        <dbReference type="EMBL" id="KAJ1611497.1"/>
    </source>
</evidence>
<feature type="transmembrane region" description="Helical" evidence="7">
    <location>
        <begin position="167"/>
        <end position="186"/>
    </location>
</feature>
<dbReference type="Pfam" id="PF03092">
    <property type="entry name" value="BT1"/>
    <property type="match status" value="1"/>
</dbReference>
<feature type="transmembrane region" description="Helical" evidence="7">
    <location>
        <begin position="278"/>
        <end position="298"/>
    </location>
</feature>
<protein>
    <submittedName>
        <fullName evidence="8">BT1-like protein</fullName>
    </submittedName>
</protein>
<keyword evidence="6 7" id="KW-0472">Membrane</keyword>
<keyword evidence="5 7" id="KW-1133">Transmembrane helix</keyword>
<keyword evidence="3" id="KW-0813">Transport</keyword>
<dbReference type="PANTHER" id="PTHR31585">
    <property type="entry name" value="FOLATE-BIOPTERIN TRANSPORTER 1, CHLOROPLASTIC"/>
    <property type="match status" value="1"/>
</dbReference>
<evidence type="ECO:0000256" key="5">
    <source>
        <dbReference type="ARBA" id="ARBA00022989"/>
    </source>
</evidence>
<feature type="transmembrane region" description="Helical" evidence="7">
    <location>
        <begin position="207"/>
        <end position="226"/>
    </location>
</feature>
<feature type="transmembrane region" description="Helical" evidence="7">
    <location>
        <begin position="310"/>
        <end position="332"/>
    </location>
</feature>
<feature type="transmembrane region" description="Helical" evidence="7">
    <location>
        <begin position="384"/>
        <end position="404"/>
    </location>
</feature>
<evidence type="ECO:0000256" key="7">
    <source>
        <dbReference type="SAM" id="Phobius"/>
    </source>
</evidence>
<accession>A0ABQ8P7W5</accession>
<dbReference type="Gene3D" id="1.20.1250.20">
    <property type="entry name" value="MFS general substrate transporter like domains"/>
    <property type="match status" value="1"/>
</dbReference>
<dbReference type="CDD" id="cd17484">
    <property type="entry name" value="MFS_FBT"/>
    <property type="match status" value="1"/>
</dbReference>
<comment type="caution">
    <text evidence="8">The sequence shown here is derived from an EMBL/GenBank/DDBJ whole genome shotgun (WGS) entry which is preliminary data.</text>
</comment>
<dbReference type="EMBL" id="JAPCXB010000058">
    <property type="protein sequence ID" value="KAJ1611497.1"/>
    <property type="molecule type" value="Genomic_DNA"/>
</dbReference>
<sequence>METKLHQNEIISLLDDKRAISSALKFSSLLGSITITKFVIFLVGFSDGLTHLATLAIYYLLKDDLHLSPPGVSAIYAIPAIPWFLKPLFVIQYRLQSDSVFKAATSLLIISLSAAFCSSIAEALVVETSGINGDSETVSDYFGSKALGALTTAYFSGSLLDTYSKKGIFLTTSIFPLFVFIASLIMEDRKQTEELTASNQFFLLKEFLRRPVIWGPAIYIFTYTAGPDYDDAMFFFFTNRLGFSPTFMGSLRLTYGIAGIIGIALYRIILKKTPFREILLWTTLLSIPIYILPLVLVTGLNLELGISNRMFALSGGFLIEAIAEIQLLPLLIMTTKLCPKGLEGSVYAVMMSIRSLGIGVSKVISSGLEYSLGITAFNFSNLGLLIWISSAFLLLPLLFLHLVVNEEEIESSGGQV</sequence>
<feature type="transmembrane region" description="Helical" evidence="7">
    <location>
        <begin position="103"/>
        <end position="126"/>
    </location>
</feature>
<keyword evidence="4 7" id="KW-0812">Transmembrane</keyword>